<organism evidence="3 4">
    <name type="scientific">Paraglomus brasilianum</name>
    <dbReference type="NCBI Taxonomy" id="144538"/>
    <lineage>
        <taxon>Eukaryota</taxon>
        <taxon>Fungi</taxon>
        <taxon>Fungi incertae sedis</taxon>
        <taxon>Mucoromycota</taxon>
        <taxon>Glomeromycotina</taxon>
        <taxon>Glomeromycetes</taxon>
        <taxon>Paraglomerales</taxon>
        <taxon>Paraglomeraceae</taxon>
        <taxon>Paraglomus</taxon>
    </lineage>
</organism>
<proteinExistence type="predicted"/>
<dbReference type="InterPro" id="IPR036291">
    <property type="entry name" value="NAD(P)-bd_dom_sf"/>
</dbReference>
<feature type="domain" description="NAD(P)-binding" evidence="2">
    <location>
        <begin position="37"/>
        <end position="153"/>
    </location>
</feature>
<evidence type="ECO:0000313" key="4">
    <source>
        <dbReference type="Proteomes" id="UP000789739"/>
    </source>
</evidence>
<gene>
    <name evidence="3" type="ORF">PBRASI_LOCUS1747</name>
</gene>
<dbReference type="PANTHER" id="PTHR43162">
    <property type="match status" value="1"/>
</dbReference>
<dbReference type="EMBL" id="CAJVPI010000121">
    <property type="protein sequence ID" value="CAG8484256.1"/>
    <property type="molecule type" value="Genomic_DNA"/>
</dbReference>
<dbReference type="PANTHER" id="PTHR43162:SF1">
    <property type="entry name" value="PRESTALK A DIFFERENTIATION PROTEIN A"/>
    <property type="match status" value="1"/>
</dbReference>
<dbReference type="InterPro" id="IPR051604">
    <property type="entry name" value="Ergot_Alk_Oxidoreductase"/>
</dbReference>
<evidence type="ECO:0000256" key="1">
    <source>
        <dbReference type="SAM" id="MobiDB-lite"/>
    </source>
</evidence>
<dbReference type="AlphaFoldDB" id="A0A9N8ZAD9"/>
<evidence type="ECO:0000259" key="2">
    <source>
        <dbReference type="Pfam" id="PF13460"/>
    </source>
</evidence>
<name>A0A9N8ZAD9_9GLOM</name>
<keyword evidence="4" id="KW-1185">Reference proteome</keyword>
<comment type="caution">
    <text evidence="3">The sequence shown here is derived from an EMBL/GenBank/DDBJ whole genome shotgun (WGS) entry which is preliminary data.</text>
</comment>
<dbReference type="Pfam" id="PF13460">
    <property type="entry name" value="NAD_binding_10"/>
    <property type="match status" value="1"/>
</dbReference>
<feature type="compositionally biased region" description="Basic and acidic residues" evidence="1">
    <location>
        <begin position="262"/>
        <end position="276"/>
    </location>
</feature>
<dbReference type="SUPFAM" id="SSF51735">
    <property type="entry name" value="NAD(P)-binding Rossmann-fold domains"/>
    <property type="match status" value="1"/>
</dbReference>
<sequence length="346" mass="40297">MSMLSRVHSRDQEIITITAADEWLGYCIADTLLGCHNRRFKVRALCRDKDKCERLRRKGAEVCEIDYDDRGTLDVGVRYSKWIVFVVEKEHDRVDKAEALCDAIKHAEVNNVALMSTLGTIDSDCPTFTDYEHIENAVKNCTDDWVILRLAFIQQLFYYWKKSVQEHSMLSFSIHPDSRFSPIHLDDVMDSFREIAFRGDVPRDIDAKHRHKIYTLTGPEAIDGFILADIISEAIDHRWFVRFMETSREQVERYLRSLGGKRDRNNMYPEGRKERNYPPPPPPNEVCIDSICDHFDYTRAGKSDYITGDVLRITGKPPVRAVWYFKENVDDFRPLKPTSTSTRSKM</sequence>
<dbReference type="Gene3D" id="3.40.50.720">
    <property type="entry name" value="NAD(P)-binding Rossmann-like Domain"/>
    <property type="match status" value="1"/>
</dbReference>
<dbReference type="InterPro" id="IPR016040">
    <property type="entry name" value="NAD(P)-bd_dom"/>
</dbReference>
<evidence type="ECO:0000313" key="3">
    <source>
        <dbReference type="EMBL" id="CAG8484256.1"/>
    </source>
</evidence>
<protein>
    <submittedName>
        <fullName evidence="3">6419_t:CDS:1</fullName>
    </submittedName>
</protein>
<accession>A0A9N8ZAD9</accession>
<feature type="region of interest" description="Disordered" evidence="1">
    <location>
        <begin position="262"/>
        <end position="282"/>
    </location>
</feature>
<dbReference type="Gene3D" id="3.90.25.10">
    <property type="entry name" value="UDP-galactose 4-epimerase, domain 1"/>
    <property type="match status" value="1"/>
</dbReference>
<reference evidence="3" key="1">
    <citation type="submission" date="2021-06" db="EMBL/GenBank/DDBJ databases">
        <authorList>
            <person name="Kallberg Y."/>
            <person name="Tangrot J."/>
            <person name="Rosling A."/>
        </authorList>
    </citation>
    <scope>NUCLEOTIDE SEQUENCE</scope>
    <source>
        <strain evidence="3">BR232B</strain>
    </source>
</reference>
<dbReference type="Proteomes" id="UP000789739">
    <property type="component" value="Unassembled WGS sequence"/>
</dbReference>
<dbReference type="OrthoDB" id="10254221at2759"/>